<organism evidence="1 2">
    <name type="scientific">Brenthis ino</name>
    <name type="common">lesser marbled fritillary</name>
    <dbReference type="NCBI Taxonomy" id="405034"/>
    <lineage>
        <taxon>Eukaryota</taxon>
        <taxon>Metazoa</taxon>
        <taxon>Ecdysozoa</taxon>
        <taxon>Arthropoda</taxon>
        <taxon>Hexapoda</taxon>
        <taxon>Insecta</taxon>
        <taxon>Pterygota</taxon>
        <taxon>Neoptera</taxon>
        <taxon>Endopterygota</taxon>
        <taxon>Lepidoptera</taxon>
        <taxon>Glossata</taxon>
        <taxon>Ditrysia</taxon>
        <taxon>Papilionoidea</taxon>
        <taxon>Nymphalidae</taxon>
        <taxon>Heliconiinae</taxon>
        <taxon>Argynnini</taxon>
        <taxon>Brenthis</taxon>
    </lineage>
</organism>
<sequence>MTRLTDVCALPSSSSGQTSHIHLIINYFTLGCKHGKQLLRKYHKRTLRLFTHKYNLSTHLIQAIFVYETATFYLFDVIVQEEYLWQ</sequence>
<dbReference type="Proteomes" id="UP000838878">
    <property type="component" value="Chromosome 9"/>
</dbReference>
<feature type="non-terminal residue" evidence="1">
    <location>
        <position position="86"/>
    </location>
</feature>
<protein>
    <submittedName>
        <fullName evidence="1">Uncharacterized protein</fullName>
    </submittedName>
</protein>
<dbReference type="EMBL" id="OV170229">
    <property type="protein sequence ID" value="CAH0731267.1"/>
    <property type="molecule type" value="Genomic_DNA"/>
</dbReference>
<reference evidence="1" key="1">
    <citation type="submission" date="2021-12" db="EMBL/GenBank/DDBJ databases">
        <authorList>
            <person name="Martin H S."/>
        </authorList>
    </citation>
    <scope>NUCLEOTIDE SEQUENCE</scope>
</reference>
<name>A0A8J9VGF9_9NEOP</name>
<accession>A0A8J9VGF9</accession>
<keyword evidence="2" id="KW-1185">Reference proteome</keyword>
<evidence type="ECO:0000313" key="1">
    <source>
        <dbReference type="EMBL" id="CAH0731267.1"/>
    </source>
</evidence>
<evidence type="ECO:0000313" key="2">
    <source>
        <dbReference type="Proteomes" id="UP000838878"/>
    </source>
</evidence>
<dbReference type="AlphaFoldDB" id="A0A8J9VGF9"/>
<proteinExistence type="predicted"/>
<gene>
    <name evidence="1" type="ORF">BINO364_LOCUS16162</name>
</gene>